<comment type="caution">
    <text evidence="1">The sequence shown here is derived from an EMBL/GenBank/DDBJ whole genome shotgun (WGS) entry which is preliminary data.</text>
</comment>
<gene>
    <name evidence="1" type="ORF">BN137_3424</name>
</gene>
<proteinExistence type="predicted"/>
<dbReference type="Proteomes" id="UP000009340">
    <property type="component" value="Unassembled WGS sequence"/>
</dbReference>
<reference evidence="1" key="1">
    <citation type="submission" date="2012-07" db="EMBL/GenBank/DDBJ databases">
        <authorList>
            <person name="Cummings C."/>
        </authorList>
    </citation>
    <scope>NUCLEOTIDE SEQUENCE</scope>
    <source>
        <strain evidence="1">1330</strain>
    </source>
</reference>
<dbReference type="EMBL" id="CAKW01000125">
    <property type="protein sequence ID" value="CCJ74031.1"/>
    <property type="molecule type" value="Genomic_DNA"/>
</dbReference>
<name>K8A2S5_9ENTR</name>
<accession>K8A2S5</accession>
<sequence>MDSFLSPARLVVLSAFSHNNFIHKASCILNKLLKPFTKRLPRVFLR</sequence>
<dbReference type="AlphaFoldDB" id="K8A2S5"/>
<protein>
    <submittedName>
        <fullName evidence="1">Uncharacterized protein</fullName>
    </submittedName>
</protein>
<organism evidence="1 2">
    <name type="scientific">Cronobacter condimenti 1330</name>
    <dbReference type="NCBI Taxonomy" id="1073999"/>
    <lineage>
        <taxon>Bacteria</taxon>
        <taxon>Pseudomonadati</taxon>
        <taxon>Pseudomonadota</taxon>
        <taxon>Gammaproteobacteria</taxon>
        <taxon>Enterobacterales</taxon>
        <taxon>Enterobacteriaceae</taxon>
        <taxon>Cronobacter</taxon>
    </lineage>
</organism>
<evidence type="ECO:0000313" key="2">
    <source>
        <dbReference type="Proteomes" id="UP000009340"/>
    </source>
</evidence>
<evidence type="ECO:0000313" key="1">
    <source>
        <dbReference type="EMBL" id="CCJ74031.1"/>
    </source>
</evidence>